<dbReference type="InterPro" id="IPR006619">
    <property type="entry name" value="PGRP_domain_met/bac"/>
</dbReference>
<protein>
    <submittedName>
        <fullName evidence="5">PGRP2 amidase</fullName>
    </submittedName>
</protein>
<evidence type="ECO:0000313" key="6">
    <source>
        <dbReference type="Proteomes" id="UP000588334"/>
    </source>
</evidence>
<comment type="similarity">
    <text evidence="1">Belongs to the N-acetylmuramoyl-L-alanine amidase 2 family.</text>
</comment>
<feature type="non-terminal residue" evidence="5">
    <location>
        <position position="170"/>
    </location>
</feature>
<evidence type="ECO:0000256" key="1">
    <source>
        <dbReference type="ARBA" id="ARBA00007553"/>
    </source>
</evidence>
<dbReference type="Pfam" id="PF01510">
    <property type="entry name" value="Amidase_2"/>
    <property type="match status" value="1"/>
</dbReference>
<feature type="domain" description="N-acetylmuramoyl-L-alanine amidase" evidence="3">
    <location>
        <begin position="12"/>
        <end position="156"/>
    </location>
</feature>
<dbReference type="FunFam" id="3.40.80.10:FF:000001">
    <property type="entry name" value="Peptidoglycan recognition protein 1"/>
    <property type="match status" value="1"/>
</dbReference>
<evidence type="ECO:0000259" key="3">
    <source>
        <dbReference type="SMART" id="SM00644"/>
    </source>
</evidence>
<keyword evidence="2" id="KW-0391">Immunity</keyword>
<keyword evidence="6" id="KW-1185">Reference proteome</keyword>
<evidence type="ECO:0000256" key="2">
    <source>
        <dbReference type="ARBA" id="ARBA00022859"/>
    </source>
</evidence>
<dbReference type="InterPro" id="IPR002502">
    <property type="entry name" value="Amidase_domain"/>
</dbReference>
<name>A0A7K8W914_9FURN</name>
<organism evidence="5 6">
    <name type="scientific">Sclerurus mexicanus</name>
    <name type="common">tawny-throated leaftosser</name>
    <dbReference type="NCBI Taxonomy" id="265632"/>
    <lineage>
        <taxon>Eukaryota</taxon>
        <taxon>Metazoa</taxon>
        <taxon>Chordata</taxon>
        <taxon>Craniata</taxon>
        <taxon>Vertebrata</taxon>
        <taxon>Euteleostomi</taxon>
        <taxon>Archelosauria</taxon>
        <taxon>Archosauria</taxon>
        <taxon>Dinosauria</taxon>
        <taxon>Saurischia</taxon>
        <taxon>Theropoda</taxon>
        <taxon>Coelurosauria</taxon>
        <taxon>Aves</taxon>
        <taxon>Neognathae</taxon>
        <taxon>Neoaves</taxon>
        <taxon>Telluraves</taxon>
        <taxon>Australaves</taxon>
        <taxon>Passeriformes</taxon>
        <taxon>Furnariidae</taxon>
        <taxon>Sclerurus</taxon>
    </lineage>
</organism>
<sequence length="170" mass="19004">SECPAIVPRCMWGARPYRGTPSPLTLPLGSVYIHHTLEPGTPCRSFRACARAMRSVQRFHQDTRAWDDIGYSFLVGSDGYLYEGRGWHWVGAHTKGYNTKGFGVGFVGDFSSTLPDADSLALVRDQLVPCAVRTGRILPNYTLHGHRQLRRTLCPGNALFHEIQSWPGFQ</sequence>
<dbReference type="EMBL" id="VWZF01002585">
    <property type="protein sequence ID" value="NXF75107.1"/>
    <property type="molecule type" value="Genomic_DNA"/>
</dbReference>
<dbReference type="Proteomes" id="UP000588334">
    <property type="component" value="Unassembled WGS sequence"/>
</dbReference>
<accession>A0A7K8W914</accession>
<dbReference type="GO" id="GO:0008270">
    <property type="term" value="F:zinc ion binding"/>
    <property type="evidence" value="ECO:0007669"/>
    <property type="project" value="InterPro"/>
</dbReference>
<dbReference type="PANTHER" id="PTHR11022:SF66">
    <property type="entry name" value="N-ACETYLMURAMOYL-L-ALANINE AMIDASE"/>
    <property type="match status" value="1"/>
</dbReference>
<dbReference type="AlphaFoldDB" id="A0A7K8W914"/>
<dbReference type="SUPFAM" id="SSF55846">
    <property type="entry name" value="N-acetylmuramoyl-L-alanine amidase-like"/>
    <property type="match status" value="1"/>
</dbReference>
<reference evidence="5 6" key="1">
    <citation type="submission" date="2019-09" db="EMBL/GenBank/DDBJ databases">
        <title>Bird 10,000 Genomes (B10K) Project - Family phase.</title>
        <authorList>
            <person name="Zhang G."/>
        </authorList>
    </citation>
    <scope>NUCLEOTIDE SEQUENCE [LARGE SCALE GENOMIC DNA]</scope>
    <source>
        <strain evidence="5">B10K-DU-001-03</strain>
        <tissue evidence="5">Muscle</tissue>
    </source>
</reference>
<gene>
    <name evidence="5" type="primary">Pglyrp2</name>
    <name evidence="5" type="ORF">SCLMEX_R15401</name>
</gene>
<dbReference type="OrthoDB" id="10001926at2759"/>
<dbReference type="SMART" id="SM00701">
    <property type="entry name" value="PGRP"/>
    <property type="match status" value="1"/>
</dbReference>
<evidence type="ECO:0000259" key="4">
    <source>
        <dbReference type="SMART" id="SM00701"/>
    </source>
</evidence>
<proteinExistence type="inferred from homology"/>
<dbReference type="Gene3D" id="3.40.80.10">
    <property type="entry name" value="Peptidoglycan recognition protein-like"/>
    <property type="match status" value="1"/>
</dbReference>
<feature type="non-terminal residue" evidence="5">
    <location>
        <position position="1"/>
    </location>
</feature>
<dbReference type="GO" id="GO:0002376">
    <property type="term" value="P:immune system process"/>
    <property type="evidence" value="ECO:0007669"/>
    <property type="project" value="UniProtKB-KW"/>
</dbReference>
<dbReference type="CDD" id="cd06583">
    <property type="entry name" value="PGRP"/>
    <property type="match status" value="1"/>
</dbReference>
<dbReference type="InterPro" id="IPR036505">
    <property type="entry name" value="Amidase/PGRP_sf"/>
</dbReference>
<dbReference type="SMART" id="SM00644">
    <property type="entry name" value="Ami_2"/>
    <property type="match status" value="1"/>
</dbReference>
<dbReference type="GO" id="GO:0009253">
    <property type="term" value="P:peptidoglycan catabolic process"/>
    <property type="evidence" value="ECO:0007669"/>
    <property type="project" value="InterPro"/>
</dbReference>
<dbReference type="GO" id="GO:0008745">
    <property type="term" value="F:N-acetylmuramoyl-L-alanine amidase activity"/>
    <property type="evidence" value="ECO:0007669"/>
    <property type="project" value="InterPro"/>
</dbReference>
<dbReference type="InterPro" id="IPR015510">
    <property type="entry name" value="PGRP"/>
</dbReference>
<feature type="domain" description="Peptidoglycan recognition protein family" evidence="4">
    <location>
        <begin position="4"/>
        <end position="150"/>
    </location>
</feature>
<evidence type="ECO:0000313" key="5">
    <source>
        <dbReference type="EMBL" id="NXF75107.1"/>
    </source>
</evidence>
<dbReference type="PANTHER" id="PTHR11022">
    <property type="entry name" value="PEPTIDOGLYCAN RECOGNITION PROTEIN"/>
    <property type="match status" value="1"/>
</dbReference>
<comment type="caution">
    <text evidence="5">The sequence shown here is derived from an EMBL/GenBank/DDBJ whole genome shotgun (WGS) entry which is preliminary data.</text>
</comment>